<reference evidence="13" key="1">
    <citation type="journal article" date="2019" name="Int. J. Syst. Evol. Microbiol.">
        <title>The Global Catalogue of Microorganisms (GCM) 10K type strain sequencing project: providing services to taxonomists for standard genome sequencing and annotation.</title>
        <authorList>
            <consortium name="The Broad Institute Genomics Platform"/>
            <consortium name="The Broad Institute Genome Sequencing Center for Infectious Disease"/>
            <person name="Wu L."/>
            <person name="Ma J."/>
        </authorList>
    </citation>
    <scope>NUCLEOTIDE SEQUENCE [LARGE SCALE GENOMIC DNA]</scope>
    <source>
        <strain evidence="13">KCTC 52607</strain>
    </source>
</reference>
<evidence type="ECO:0000256" key="2">
    <source>
        <dbReference type="ARBA" id="ARBA00022448"/>
    </source>
</evidence>
<feature type="chain" id="PRO_5047027631" evidence="9">
    <location>
        <begin position="21"/>
        <end position="686"/>
    </location>
</feature>
<protein>
    <submittedName>
        <fullName evidence="12">TonB-dependent receptor</fullName>
    </submittedName>
</protein>
<dbReference type="InterPro" id="IPR000531">
    <property type="entry name" value="Beta-barrel_TonB"/>
</dbReference>
<dbReference type="Gene3D" id="2.170.130.10">
    <property type="entry name" value="TonB-dependent receptor, plug domain"/>
    <property type="match status" value="1"/>
</dbReference>
<dbReference type="PANTHER" id="PTHR30069">
    <property type="entry name" value="TONB-DEPENDENT OUTER MEMBRANE RECEPTOR"/>
    <property type="match status" value="1"/>
</dbReference>
<evidence type="ECO:0000256" key="7">
    <source>
        <dbReference type="ARBA" id="ARBA00023237"/>
    </source>
</evidence>
<dbReference type="Proteomes" id="UP001595456">
    <property type="component" value="Unassembled WGS sequence"/>
</dbReference>
<dbReference type="EMBL" id="JBHRST010000022">
    <property type="protein sequence ID" value="MFC3099171.1"/>
    <property type="molecule type" value="Genomic_DNA"/>
</dbReference>
<evidence type="ECO:0000256" key="4">
    <source>
        <dbReference type="ARBA" id="ARBA00022692"/>
    </source>
</evidence>
<keyword evidence="4" id="KW-0812">Transmembrane</keyword>
<evidence type="ECO:0000256" key="1">
    <source>
        <dbReference type="ARBA" id="ARBA00004571"/>
    </source>
</evidence>
<evidence type="ECO:0000256" key="3">
    <source>
        <dbReference type="ARBA" id="ARBA00022452"/>
    </source>
</evidence>
<dbReference type="Pfam" id="PF00593">
    <property type="entry name" value="TonB_dep_Rec_b-barrel"/>
    <property type="match status" value="1"/>
</dbReference>
<dbReference type="Gene3D" id="2.40.170.20">
    <property type="entry name" value="TonB-dependent receptor, beta-barrel domain"/>
    <property type="match status" value="1"/>
</dbReference>
<dbReference type="InterPro" id="IPR039426">
    <property type="entry name" value="TonB-dep_rcpt-like"/>
</dbReference>
<evidence type="ECO:0000256" key="5">
    <source>
        <dbReference type="ARBA" id="ARBA00023077"/>
    </source>
</evidence>
<dbReference type="Pfam" id="PF07715">
    <property type="entry name" value="Plug"/>
    <property type="match status" value="1"/>
</dbReference>
<feature type="domain" description="TonB-dependent receptor-like beta-barrel" evidence="10">
    <location>
        <begin position="283"/>
        <end position="626"/>
    </location>
</feature>
<name>A0ABV7EAZ0_9SPHN</name>
<keyword evidence="9" id="KW-0732">Signal</keyword>
<feature type="domain" description="TonB-dependent receptor plug" evidence="11">
    <location>
        <begin position="70"/>
        <end position="170"/>
    </location>
</feature>
<evidence type="ECO:0000256" key="9">
    <source>
        <dbReference type="SAM" id="SignalP"/>
    </source>
</evidence>
<evidence type="ECO:0000256" key="8">
    <source>
        <dbReference type="RuleBase" id="RU003357"/>
    </source>
</evidence>
<accession>A0ABV7EAZ0</accession>
<comment type="similarity">
    <text evidence="8">Belongs to the TonB-dependent receptor family.</text>
</comment>
<organism evidence="12 13">
    <name type="scientific">Alteraurantiacibacter palmitatis</name>
    <dbReference type="NCBI Taxonomy" id="2054628"/>
    <lineage>
        <taxon>Bacteria</taxon>
        <taxon>Pseudomonadati</taxon>
        <taxon>Pseudomonadota</taxon>
        <taxon>Alphaproteobacteria</taxon>
        <taxon>Sphingomonadales</taxon>
        <taxon>Erythrobacteraceae</taxon>
        <taxon>Alteraurantiacibacter</taxon>
    </lineage>
</organism>
<comment type="caution">
    <text evidence="12">The sequence shown here is derived from an EMBL/GenBank/DDBJ whole genome shotgun (WGS) entry which is preliminary data.</text>
</comment>
<proteinExistence type="inferred from homology"/>
<keyword evidence="2" id="KW-0813">Transport</keyword>
<dbReference type="RefSeq" id="WP_336924358.1">
    <property type="nucleotide sequence ID" value="NZ_JBANRO010000001.1"/>
</dbReference>
<keyword evidence="6 8" id="KW-0472">Membrane</keyword>
<keyword evidence="12" id="KW-0675">Receptor</keyword>
<keyword evidence="7" id="KW-0998">Cell outer membrane</keyword>
<keyword evidence="5 8" id="KW-0798">TonB box</keyword>
<keyword evidence="3" id="KW-1134">Transmembrane beta strand</keyword>
<comment type="subcellular location">
    <subcellularLocation>
        <location evidence="1">Cell outer membrane</location>
        <topology evidence="1">Multi-pass membrane protein</topology>
    </subcellularLocation>
</comment>
<dbReference type="InterPro" id="IPR036942">
    <property type="entry name" value="Beta-barrel_TonB_sf"/>
</dbReference>
<dbReference type="InterPro" id="IPR012910">
    <property type="entry name" value="Plug_dom"/>
</dbReference>
<evidence type="ECO:0000256" key="6">
    <source>
        <dbReference type="ARBA" id="ARBA00023136"/>
    </source>
</evidence>
<sequence>MLLAGAAALSCAVPLHSVMAQETGRDEQQDEANNIGIVRDEVTGDVIYVYGRGEKRIGQAVAASEGGLAGADLEVRPLLRPGEILESTPGLIATQHSGGGKANQFFLRGYNLDHGTDYSVYVDDMPLNFRTHGHGQGYLDVNGLIPETVRRVDYRKGPYRADTGDFSFVGSSFITTHDQLAPFATLQVGAYGYRRLAAGGSVSLGTGDLLAVGQVKLNDGPWELPEDFEAYSGLLKYSAPLGKGDFQISLNLFDASWNPTEQIPERVIGTPLCEDSYCTLDGTQNGFTRRYILTSNYQSDSWRITGYVQRYDWELLSNFTFFLDDPVNGDQVRQYSDLWTYGGRIEHTARLSDTLSLRVGAEGRYDDIARVGLDETIDGVKEFTVGAFSADEESLGTYAEMIWQPVERLMLIGGVRSDWYGFTTRALEGADSWDGKVSDNALGLKIGANVEIADGIALYANYGEGFHSNDARGVTNPDTPAPGLVEGDFQEAGLRFERGGLIFTAVYWWSSIESELIYVGDAGAVEPNDPSKRRGYELTAFWKPNNWLAVDAVWTGSRARFVGLPDGENYLPGALDSAGELGVSAIFREFNAAARLRYLGPAALIEDNSVRSDPTVLLNLRAAWTPRRLGGFEFHAELLNALDSKDRDITYFYETRFPGEPAEGVAGINSRIVEPRQVRLGVTKRF</sequence>
<gene>
    <name evidence="12" type="ORF">ACFODU_15345</name>
</gene>
<keyword evidence="13" id="KW-1185">Reference proteome</keyword>
<evidence type="ECO:0000313" key="13">
    <source>
        <dbReference type="Proteomes" id="UP001595456"/>
    </source>
</evidence>
<evidence type="ECO:0000313" key="12">
    <source>
        <dbReference type="EMBL" id="MFC3099171.1"/>
    </source>
</evidence>
<dbReference type="InterPro" id="IPR037066">
    <property type="entry name" value="Plug_dom_sf"/>
</dbReference>
<evidence type="ECO:0000259" key="10">
    <source>
        <dbReference type="Pfam" id="PF00593"/>
    </source>
</evidence>
<dbReference type="PANTHER" id="PTHR30069:SF36">
    <property type="entry name" value="BLL6948 PROTEIN"/>
    <property type="match status" value="1"/>
</dbReference>
<evidence type="ECO:0000259" key="11">
    <source>
        <dbReference type="Pfam" id="PF07715"/>
    </source>
</evidence>
<dbReference type="SUPFAM" id="SSF56935">
    <property type="entry name" value="Porins"/>
    <property type="match status" value="1"/>
</dbReference>
<feature type="signal peptide" evidence="9">
    <location>
        <begin position="1"/>
        <end position="20"/>
    </location>
</feature>